<proteinExistence type="inferred from homology"/>
<evidence type="ECO:0000256" key="3">
    <source>
        <dbReference type="ARBA" id="ARBA00023125"/>
    </source>
</evidence>
<dbReference type="AlphaFoldDB" id="A0A9D2M5E3"/>
<keyword evidence="2" id="KW-0805">Transcription regulation</keyword>
<dbReference type="FunFam" id="1.10.10.10:FF:000001">
    <property type="entry name" value="LysR family transcriptional regulator"/>
    <property type="match status" value="1"/>
</dbReference>
<keyword evidence="4" id="KW-0804">Transcription</keyword>
<comment type="similarity">
    <text evidence="1">Belongs to the LysR transcriptional regulatory family.</text>
</comment>
<dbReference type="InterPro" id="IPR000847">
    <property type="entry name" value="LysR_HTH_N"/>
</dbReference>
<evidence type="ECO:0000313" key="7">
    <source>
        <dbReference type="Proteomes" id="UP000886803"/>
    </source>
</evidence>
<protein>
    <submittedName>
        <fullName evidence="6">LysR family transcriptional regulator</fullName>
    </submittedName>
</protein>
<keyword evidence="3" id="KW-0238">DNA-binding</keyword>
<dbReference type="PROSITE" id="PS50931">
    <property type="entry name" value="HTH_LYSR"/>
    <property type="match status" value="1"/>
</dbReference>
<dbReference type="PANTHER" id="PTHR30346">
    <property type="entry name" value="TRANSCRIPTIONAL DUAL REGULATOR HCAR-RELATED"/>
    <property type="match status" value="1"/>
</dbReference>
<dbReference type="Gene3D" id="3.40.190.290">
    <property type="match status" value="1"/>
</dbReference>
<evidence type="ECO:0000256" key="2">
    <source>
        <dbReference type="ARBA" id="ARBA00023015"/>
    </source>
</evidence>
<dbReference type="GO" id="GO:0032993">
    <property type="term" value="C:protein-DNA complex"/>
    <property type="evidence" value="ECO:0007669"/>
    <property type="project" value="TreeGrafter"/>
</dbReference>
<comment type="caution">
    <text evidence="6">The sequence shown here is derived from an EMBL/GenBank/DDBJ whole genome shotgun (WGS) entry which is preliminary data.</text>
</comment>
<reference evidence="6" key="2">
    <citation type="submission" date="2021-04" db="EMBL/GenBank/DDBJ databases">
        <authorList>
            <person name="Gilroy R."/>
        </authorList>
    </citation>
    <scope>NUCLEOTIDE SEQUENCE</scope>
    <source>
        <strain evidence="6">ChiBcec8-13705</strain>
    </source>
</reference>
<evidence type="ECO:0000256" key="4">
    <source>
        <dbReference type="ARBA" id="ARBA00023163"/>
    </source>
</evidence>
<dbReference type="PRINTS" id="PR00039">
    <property type="entry name" value="HTHLYSR"/>
</dbReference>
<dbReference type="GO" id="GO:0003677">
    <property type="term" value="F:DNA binding"/>
    <property type="evidence" value="ECO:0007669"/>
    <property type="project" value="UniProtKB-KW"/>
</dbReference>
<dbReference type="GO" id="GO:0003700">
    <property type="term" value="F:DNA-binding transcription factor activity"/>
    <property type="evidence" value="ECO:0007669"/>
    <property type="project" value="InterPro"/>
</dbReference>
<sequence length="300" mass="33936">MFNPLLTSFVCVADSGSFNRAAEKLYISSTAVIKQVNALEKHLALQLFVRTNHGVRLTAAGQVIYRCAKQMFEESARAVAEARAADELVSRTFCVGTSLLNPCKPFTDLWYQLNGQFPGYRLHIVPFEDDHDGILAQISALGEKFDFLIAACDSRLWLDRCRFLPIGRCNQAIAVPREHPLAAKPRLRVEDLYGETVTLVKQGDSPTVDRIRAELVLHPAITLEDAPQFYDMEVFNQCVQTQHPLLTLDCWAEVHPSLVTIPVEWDYSIPYGILYEMNPPDDILQFLDSVRQWVATRPEK</sequence>
<dbReference type="InterPro" id="IPR036388">
    <property type="entry name" value="WH-like_DNA-bd_sf"/>
</dbReference>
<dbReference type="Gene3D" id="1.10.10.10">
    <property type="entry name" value="Winged helix-like DNA-binding domain superfamily/Winged helix DNA-binding domain"/>
    <property type="match status" value="1"/>
</dbReference>
<dbReference type="Pfam" id="PF03466">
    <property type="entry name" value="LysR_substrate"/>
    <property type="match status" value="1"/>
</dbReference>
<organism evidence="6 7">
    <name type="scientific">Candidatus Gemmiger avicola</name>
    <dbReference type="NCBI Taxonomy" id="2838605"/>
    <lineage>
        <taxon>Bacteria</taxon>
        <taxon>Bacillati</taxon>
        <taxon>Bacillota</taxon>
        <taxon>Clostridia</taxon>
        <taxon>Eubacteriales</taxon>
        <taxon>Gemmiger</taxon>
    </lineage>
</organism>
<evidence type="ECO:0000313" key="6">
    <source>
        <dbReference type="EMBL" id="HJB40951.1"/>
    </source>
</evidence>
<dbReference type="Proteomes" id="UP000886803">
    <property type="component" value="Unassembled WGS sequence"/>
</dbReference>
<dbReference type="SUPFAM" id="SSF53850">
    <property type="entry name" value="Periplasmic binding protein-like II"/>
    <property type="match status" value="1"/>
</dbReference>
<dbReference type="SUPFAM" id="SSF46785">
    <property type="entry name" value="Winged helix' DNA-binding domain"/>
    <property type="match status" value="1"/>
</dbReference>
<reference evidence="6" key="1">
    <citation type="journal article" date="2021" name="PeerJ">
        <title>Extensive microbial diversity within the chicken gut microbiome revealed by metagenomics and culture.</title>
        <authorList>
            <person name="Gilroy R."/>
            <person name="Ravi A."/>
            <person name="Getino M."/>
            <person name="Pursley I."/>
            <person name="Horton D.L."/>
            <person name="Alikhan N.F."/>
            <person name="Baker D."/>
            <person name="Gharbi K."/>
            <person name="Hall N."/>
            <person name="Watson M."/>
            <person name="Adriaenssens E.M."/>
            <person name="Foster-Nyarko E."/>
            <person name="Jarju S."/>
            <person name="Secka A."/>
            <person name="Antonio M."/>
            <person name="Oren A."/>
            <person name="Chaudhuri R.R."/>
            <person name="La Ragione R."/>
            <person name="Hildebrand F."/>
            <person name="Pallen M.J."/>
        </authorList>
    </citation>
    <scope>NUCLEOTIDE SEQUENCE</scope>
    <source>
        <strain evidence="6">ChiBcec8-13705</strain>
    </source>
</reference>
<gene>
    <name evidence="6" type="ORF">H9945_00465</name>
</gene>
<dbReference type="PANTHER" id="PTHR30346:SF17">
    <property type="entry name" value="LYSR FAMILY TRANSCRIPTIONAL REGULATOR"/>
    <property type="match status" value="1"/>
</dbReference>
<evidence type="ECO:0000259" key="5">
    <source>
        <dbReference type="PROSITE" id="PS50931"/>
    </source>
</evidence>
<feature type="domain" description="HTH lysR-type" evidence="5">
    <location>
        <begin position="1"/>
        <end position="58"/>
    </location>
</feature>
<dbReference type="Pfam" id="PF00126">
    <property type="entry name" value="HTH_1"/>
    <property type="match status" value="1"/>
</dbReference>
<name>A0A9D2M5E3_9FIRM</name>
<evidence type="ECO:0000256" key="1">
    <source>
        <dbReference type="ARBA" id="ARBA00009437"/>
    </source>
</evidence>
<dbReference type="InterPro" id="IPR005119">
    <property type="entry name" value="LysR_subst-bd"/>
</dbReference>
<accession>A0A9D2M5E3</accession>
<dbReference type="InterPro" id="IPR036390">
    <property type="entry name" value="WH_DNA-bd_sf"/>
</dbReference>
<dbReference type="EMBL" id="DWYG01000006">
    <property type="protein sequence ID" value="HJB40951.1"/>
    <property type="molecule type" value="Genomic_DNA"/>
</dbReference>